<organism evidence="2 3">
    <name type="scientific">candidate division WWE3 bacterium</name>
    <dbReference type="NCBI Taxonomy" id="2053526"/>
    <lineage>
        <taxon>Bacteria</taxon>
        <taxon>Katanobacteria</taxon>
    </lineage>
</organism>
<feature type="domain" description="Insecticide toxin TcdB middle/N-terminal" evidence="1">
    <location>
        <begin position="75"/>
        <end position="218"/>
    </location>
</feature>
<protein>
    <recommendedName>
        <fullName evidence="1">Insecticide toxin TcdB middle/N-terminal domain-containing protein</fullName>
    </recommendedName>
</protein>
<dbReference type="Pfam" id="PF12256">
    <property type="entry name" value="TcdB_toxin_midN"/>
    <property type="match status" value="1"/>
</dbReference>
<reference evidence="2" key="2">
    <citation type="journal article" date="2021" name="Microbiome">
        <title>Successional dynamics and alternative stable states in a saline activated sludge microbial community over 9 years.</title>
        <authorList>
            <person name="Wang Y."/>
            <person name="Ye J."/>
            <person name="Ju F."/>
            <person name="Liu L."/>
            <person name="Boyd J.A."/>
            <person name="Deng Y."/>
            <person name="Parks D.H."/>
            <person name="Jiang X."/>
            <person name="Yin X."/>
            <person name="Woodcroft B.J."/>
            <person name="Tyson G.W."/>
            <person name="Hugenholtz P."/>
            <person name="Polz M.F."/>
            <person name="Zhang T."/>
        </authorList>
    </citation>
    <scope>NUCLEOTIDE SEQUENCE</scope>
    <source>
        <strain evidence="2">HKST-UBA02</strain>
    </source>
</reference>
<comment type="caution">
    <text evidence="2">The sequence shown here is derived from an EMBL/GenBank/DDBJ whole genome shotgun (WGS) entry which is preliminary data.</text>
</comment>
<name>A0A955RWJ3_UNCKA</name>
<evidence type="ECO:0000313" key="3">
    <source>
        <dbReference type="Proteomes" id="UP000699691"/>
    </source>
</evidence>
<dbReference type="InterPro" id="IPR022045">
    <property type="entry name" value="TcdB_toxin_mid/N"/>
</dbReference>
<gene>
    <name evidence="2" type="ORF">KC573_03715</name>
</gene>
<dbReference type="Proteomes" id="UP000699691">
    <property type="component" value="Unassembled WGS sequence"/>
</dbReference>
<evidence type="ECO:0000313" key="2">
    <source>
        <dbReference type="EMBL" id="MCA9397914.1"/>
    </source>
</evidence>
<dbReference type="EMBL" id="JAGQKY010000193">
    <property type="protein sequence ID" value="MCA9397914.1"/>
    <property type="molecule type" value="Genomic_DNA"/>
</dbReference>
<feature type="non-terminal residue" evidence="2">
    <location>
        <position position="371"/>
    </location>
</feature>
<sequence>MSFGNGEWERNSDWENTIPSDFNSRFYIQYWNYPSGITNYQNKVYLADVNGDDLNDWLYYNVALLNTGTGWATTTVSLPMTTDNLTKSYRLADVDGDKQLDFVRYLYKHFFGTVTHTKEARINNSQKQWLLSTTTNEYGGVTSVAYDVTTKKIGGNLPNPDSPIVKYVVSNVTKDPLIGEKSTVNYKYEDAEFYFASSSVFDRKFAGFGLVTTETSIGKNKIYYHQGNGNDSGSYESGDDYAKIGMPYRVEKFDLSDDLYRVVMTDYGLYSLATSSDFVKRVGEVSLDYDGDGDHRDRATAYTYDNSTGLVTSQTEYGEVSSGLSGSYSDTGSDKRTTEFEYASSEAYNILGLLSKETLKNNSGTKVKESK</sequence>
<dbReference type="AlphaFoldDB" id="A0A955RWJ3"/>
<dbReference type="SUPFAM" id="SSF69318">
    <property type="entry name" value="Integrin alpha N-terminal domain"/>
    <property type="match status" value="1"/>
</dbReference>
<evidence type="ECO:0000259" key="1">
    <source>
        <dbReference type="Pfam" id="PF12256"/>
    </source>
</evidence>
<accession>A0A955RWJ3</accession>
<proteinExistence type="predicted"/>
<reference evidence="2" key="1">
    <citation type="submission" date="2020-04" db="EMBL/GenBank/DDBJ databases">
        <authorList>
            <person name="Zhang T."/>
        </authorList>
    </citation>
    <scope>NUCLEOTIDE SEQUENCE</scope>
    <source>
        <strain evidence="2">HKST-UBA02</strain>
    </source>
</reference>
<dbReference type="InterPro" id="IPR028994">
    <property type="entry name" value="Integrin_alpha_N"/>
</dbReference>